<dbReference type="GO" id="GO:0042834">
    <property type="term" value="F:peptidoglycan binding"/>
    <property type="evidence" value="ECO:0007669"/>
    <property type="project" value="InterPro"/>
</dbReference>
<name>A0A9X3HWF6_9VIBR</name>
<dbReference type="AlphaFoldDB" id="A0A9X3HWF6"/>
<evidence type="ECO:0000256" key="2">
    <source>
        <dbReference type="SAM" id="SignalP"/>
    </source>
</evidence>
<protein>
    <submittedName>
        <fullName evidence="3">SPOR domain-containing protein</fullName>
    </submittedName>
</protein>
<reference evidence="3" key="1">
    <citation type="submission" date="2022-02" db="EMBL/GenBank/DDBJ databases">
        <title>Vibrio sp. nov, a new bacterium isolated from seawater.</title>
        <authorList>
            <person name="Yuan Y."/>
        </authorList>
    </citation>
    <scope>NUCLEOTIDE SEQUENCE</scope>
    <source>
        <strain evidence="3">ZSDZ65</strain>
    </source>
</reference>
<keyword evidence="2" id="KW-0732">Signal</keyword>
<gene>
    <name evidence="3" type="ORF">MD535_11290</name>
</gene>
<sequence length="319" mass="34932">MSSLNGVKGSHCLSVSAIMSTLLFVVSTFSAPAAATGVLCDASQPSSTQLPILSQDCPIGKGIWSQTVPKTETAVYWIQCGILDEPMSLNAAKVLYAEISTDVWMKPEGEVQRCLIGPYYDVELLKKELSNIKSIKGYQDAFIRQVGPSKPQATHAASEPKKYPKSTPKPPMKAMAKPIAQAIGSPTVKQAKSVNKVKPIQPLAKSVSPSLSVRRQTQLGSQRYVVPYLAGSQHQFYMEHDKAWSRMDYSAAIKVCGDLNMHLVNSSEWQKLLNAKVMQKNQWPMQMPYWGDGQKGLFTNGKVSPLKSNTLLNVICVGK</sequence>
<organism evidence="3 4">
    <name type="scientific">Vibrio qingdaonensis</name>
    <dbReference type="NCBI Taxonomy" id="2829491"/>
    <lineage>
        <taxon>Bacteria</taxon>
        <taxon>Pseudomonadati</taxon>
        <taxon>Pseudomonadota</taxon>
        <taxon>Gammaproteobacteria</taxon>
        <taxon>Vibrionales</taxon>
        <taxon>Vibrionaceae</taxon>
        <taxon>Vibrio</taxon>
    </lineage>
</organism>
<evidence type="ECO:0000313" key="3">
    <source>
        <dbReference type="EMBL" id="MCW8346580.1"/>
    </source>
</evidence>
<comment type="caution">
    <text evidence="3">The sequence shown here is derived from an EMBL/GenBank/DDBJ whole genome shotgun (WGS) entry which is preliminary data.</text>
</comment>
<feature type="chain" id="PRO_5040738995" evidence="2">
    <location>
        <begin position="36"/>
        <end position="319"/>
    </location>
</feature>
<keyword evidence="4" id="KW-1185">Reference proteome</keyword>
<proteinExistence type="predicted"/>
<feature type="signal peptide" evidence="2">
    <location>
        <begin position="1"/>
        <end position="35"/>
    </location>
</feature>
<evidence type="ECO:0000313" key="4">
    <source>
        <dbReference type="Proteomes" id="UP001155587"/>
    </source>
</evidence>
<feature type="region of interest" description="Disordered" evidence="1">
    <location>
        <begin position="149"/>
        <end position="174"/>
    </location>
</feature>
<dbReference type="SUPFAM" id="SSF110997">
    <property type="entry name" value="Sporulation related repeat"/>
    <property type="match status" value="1"/>
</dbReference>
<accession>A0A9X3HWF6</accession>
<dbReference type="EMBL" id="JAKRRY010000013">
    <property type="protein sequence ID" value="MCW8346580.1"/>
    <property type="molecule type" value="Genomic_DNA"/>
</dbReference>
<evidence type="ECO:0000256" key="1">
    <source>
        <dbReference type="SAM" id="MobiDB-lite"/>
    </source>
</evidence>
<dbReference type="InterPro" id="IPR036680">
    <property type="entry name" value="SPOR-like_sf"/>
</dbReference>
<dbReference type="RefSeq" id="WP_265675136.1">
    <property type="nucleotide sequence ID" value="NZ_JAKRRY010000013.1"/>
</dbReference>
<dbReference type="Proteomes" id="UP001155587">
    <property type="component" value="Unassembled WGS sequence"/>
</dbReference>